<dbReference type="OrthoDB" id="885753at2"/>
<protein>
    <recommendedName>
        <fullName evidence="4">Secretion system C-terminal sorting domain-containing protein</fullName>
    </recommendedName>
</protein>
<accession>A0A1W1V2W6</accession>
<dbReference type="AlphaFoldDB" id="A0A1W1V2W6"/>
<sequence>MKYTALLAAALLTAASAQAQTSTKGKTKTEVNGTSVKSKTSAEPVILDGPIKRVETLSGIDVYPDANTNTIFLSFTQQFTKPGTLVMTNYKNAPVYTASLDPANNTGQPVDLGRIPAGTYLVEAKTGNYVYWKKVRIKYPSAPVTSKKKKRR</sequence>
<evidence type="ECO:0008006" key="4">
    <source>
        <dbReference type="Google" id="ProtNLM"/>
    </source>
</evidence>
<name>A0A1W1V2W6_9BACT</name>
<evidence type="ECO:0000313" key="2">
    <source>
        <dbReference type="EMBL" id="SMB87675.1"/>
    </source>
</evidence>
<gene>
    <name evidence="2" type="ORF">SAMN00120144_1390</name>
</gene>
<reference evidence="2 3" key="1">
    <citation type="submission" date="2017-04" db="EMBL/GenBank/DDBJ databases">
        <authorList>
            <person name="Afonso C.L."/>
            <person name="Miller P.J."/>
            <person name="Scott M.A."/>
            <person name="Spackman E."/>
            <person name="Goraichik I."/>
            <person name="Dimitrov K.M."/>
            <person name="Suarez D.L."/>
            <person name="Swayne D.E."/>
        </authorList>
    </citation>
    <scope>NUCLEOTIDE SEQUENCE [LARGE SCALE GENOMIC DNA]</scope>
    <source>
        <strain evidence="2 3">DSM 11622</strain>
    </source>
</reference>
<proteinExistence type="predicted"/>
<dbReference type="RefSeq" id="WP_084444109.1">
    <property type="nucleotide sequence ID" value="NZ_FWWW01000048.1"/>
</dbReference>
<dbReference type="EMBL" id="FWWW01000048">
    <property type="protein sequence ID" value="SMB87675.1"/>
    <property type="molecule type" value="Genomic_DNA"/>
</dbReference>
<evidence type="ECO:0000313" key="3">
    <source>
        <dbReference type="Proteomes" id="UP000192266"/>
    </source>
</evidence>
<dbReference type="STRING" id="645990.SAMN00120144_1390"/>
<evidence type="ECO:0000256" key="1">
    <source>
        <dbReference type="SAM" id="SignalP"/>
    </source>
</evidence>
<organism evidence="2 3">
    <name type="scientific">Hymenobacter roseosalivarius DSM 11622</name>
    <dbReference type="NCBI Taxonomy" id="645990"/>
    <lineage>
        <taxon>Bacteria</taxon>
        <taxon>Pseudomonadati</taxon>
        <taxon>Bacteroidota</taxon>
        <taxon>Cytophagia</taxon>
        <taxon>Cytophagales</taxon>
        <taxon>Hymenobacteraceae</taxon>
        <taxon>Hymenobacter</taxon>
    </lineage>
</organism>
<dbReference type="Proteomes" id="UP000192266">
    <property type="component" value="Unassembled WGS sequence"/>
</dbReference>
<keyword evidence="3" id="KW-1185">Reference proteome</keyword>
<keyword evidence="1" id="KW-0732">Signal</keyword>
<feature type="signal peptide" evidence="1">
    <location>
        <begin position="1"/>
        <end position="19"/>
    </location>
</feature>
<feature type="chain" id="PRO_5012280542" description="Secretion system C-terminal sorting domain-containing protein" evidence="1">
    <location>
        <begin position="20"/>
        <end position="152"/>
    </location>
</feature>